<sequence length="552" mass="61930">MALVVHNNDDFWIKQGARLDNELKPQERTQLYAIKTEDMLSKHVTRLRKQRDALRRDGAWGRLERIMLLLKPVAHAADLLAHGLCFPSQKLWGSLGLIVELISSRTEALDTVLHAYDSLLSSLPRAPTFAAGLQQSPHLKLAILEAYEAYTILSIKSLKLFGRGSWRISWSTFMWMRDRKLLQNHIQKLEVLVRKAKQEAGHALQEYRQEVDSKAIHEAARNTEQLLSILSLKNEGSRSQIRDGGTKFIAPSRNPSFVGRNSRLADIHLRLCPSTHVGEQDGQSLRSVVLCGLGGVGKSQLALEYIYRYKSSFQACFWVTCDSAVKTTEGFSKIARALGLGEVGVAQIIGNVKDWVQNTTDTWLLVFDNVESPADMVDFWPGSGKGAVILTTQDTSWLSQEYITQGFRLDTMDTNEAVDLVVSLFERKSRKISDKDALDIAKETGGLPLAIRQITSYILAEGLTTEKFFKIYHSHRGSKSIDAWNESTTPWYSHTLATFLDVAFAKLGPRAVLILSIISFLDVDKIQQDLLCDWAEIPDDLGEKTVFDGPLE</sequence>
<evidence type="ECO:0000313" key="2">
    <source>
        <dbReference type="EMBL" id="KAK0744936.1"/>
    </source>
</evidence>
<dbReference type="Proteomes" id="UP001172159">
    <property type="component" value="Unassembled WGS sequence"/>
</dbReference>
<dbReference type="EMBL" id="JAUKTV010000002">
    <property type="protein sequence ID" value="KAK0744936.1"/>
    <property type="molecule type" value="Genomic_DNA"/>
</dbReference>
<dbReference type="Gene3D" id="3.40.50.300">
    <property type="entry name" value="P-loop containing nucleotide triphosphate hydrolases"/>
    <property type="match status" value="1"/>
</dbReference>
<dbReference type="PANTHER" id="PTHR35205">
    <property type="entry name" value="NB-ARC AND TPR DOMAIN PROTEIN"/>
    <property type="match status" value="1"/>
</dbReference>
<keyword evidence="1" id="KW-0175">Coiled coil</keyword>
<feature type="coiled-coil region" evidence="1">
    <location>
        <begin position="179"/>
        <end position="206"/>
    </location>
</feature>
<evidence type="ECO:0000256" key="1">
    <source>
        <dbReference type="SAM" id="Coils"/>
    </source>
</evidence>
<keyword evidence="3" id="KW-1185">Reference proteome</keyword>
<dbReference type="SUPFAM" id="SSF52540">
    <property type="entry name" value="P-loop containing nucleoside triphosphate hydrolases"/>
    <property type="match status" value="1"/>
</dbReference>
<comment type="caution">
    <text evidence="2">The sequence shown here is derived from an EMBL/GenBank/DDBJ whole genome shotgun (WGS) entry which is preliminary data.</text>
</comment>
<keyword evidence="2" id="KW-0378">Hydrolase</keyword>
<dbReference type="AlphaFoldDB" id="A0AA40ESX8"/>
<proteinExistence type="predicted"/>
<name>A0AA40ESX8_9PEZI</name>
<reference evidence="2" key="1">
    <citation type="submission" date="2023-06" db="EMBL/GenBank/DDBJ databases">
        <title>Genome-scale phylogeny and comparative genomics of the fungal order Sordariales.</title>
        <authorList>
            <consortium name="Lawrence Berkeley National Laboratory"/>
            <person name="Hensen N."/>
            <person name="Bonometti L."/>
            <person name="Westerberg I."/>
            <person name="Brannstrom I.O."/>
            <person name="Guillou S."/>
            <person name="Cros-Aarteil S."/>
            <person name="Calhoun S."/>
            <person name="Haridas S."/>
            <person name="Kuo A."/>
            <person name="Mondo S."/>
            <person name="Pangilinan J."/>
            <person name="Riley R."/>
            <person name="Labutti K."/>
            <person name="Andreopoulos B."/>
            <person name="Lipzen A."/>
            <person name="Chen C."/>
            <person name="Yanf M."/>
            <person name="Daum C."/>
            <person name="Ng V."/>
            <person name="Clum A."/>
            <person name="Steindorff A."/>
            <person name="Ohm R."/>
            <person name="Martin F."/>
            <person name="Silar P."/>
            <person name="Natvig D."/>
            <person name="Lalanne C."/>
            <person name="Gautier V."/>
            <person name="Ament-Velasquez S.L."/>
            <person name="Kruys A."/>
            <person name="Hutchinson M.I."/>
            <person name="Powell A.J."/>
            <person name="Barry K."/>
            <person name="Miller A.N."/>
            <person name="Grigoriev I.V."/>
            <person name="Debuchy R."/>
            <person name="Gladieux P."/>
            <person name="Thoren M.H."/>
            <person name="Johannesson H."/>
        </authorList>
    </citation>
    <scope>NUCLEOTIDE SEQUENCE</scope>
    <source>
        <strain evidence="2">CBS 540.89</strain>
    </source>
</reference>
<accession>A0AA40ESX8</accession>
<dbReference type="PANTHER" id="PTHR35205:SF1">
    <property type="entry name" value="ZU5 DOMAIN-CONTAINING PROTEIN"/>
    <property type="match status" value="1"/>
</dbReference>
<protein>
    <submittedName>
        <fullName evidence="2">P-loop containing nucleoside triphosphate hydrolase protein</fullName>
    </submittedName>
</protein>
<gene>
    <name evidence="2" type="ORF">B0T21DRAFT_280243</name>
</gene>
<organism evidence="2 3">
    <name type="scientific">Apiosordaria backusii</name>
    <dbReference type="NCBI Taxonomy" id="314023"/>
    <lineage>
        <taxon>Eukaryota</taxon>
        <taxon>Fungi</taxon>
        <taxon>Dikarya</taxon>
        <taxon>Ascomycota</taxon>
        <taxon>Pezizomycotina</taxon>
        <taxon>Sordariomycetes</taxon>
        <taxon>Sordariomycetidae</taxon>
        <taxon>Sordariales</taxon>
        <taxon>Lasiosphaeriaceae</taxon>
        <taxon>Apiosordaria</taxon>
    </lineage>
</organism>
<dbReference type="GO" id="GO:0043531">
    <property type="term" value="F:ADP binding"/>
    <property type="evidence" value="ECO:0007669"/>
    <property type="project" value="InterPro"/>
</dbReference>
<evidence type="ECO:0000313" key="3">
    <source>
        <dbReference type="Proteomes" id="UP001172159"/>
    </source>
</evidence>
<dbReference type="InterPro" id="IPR027417">
    <property type="entry name" value="P-loop_NTPase"/>
</dbReference>
<dbReference type="GO" id="GO:0016787">
    <property type="term" value="F:hydrolase activity"/>
    <property type="evidence" value="ECO:0007669"/>
    <property type="project" value="UniProtKB-KW"/>
</dbReference>